<dbReference type="SUPFAM" id="SSF54427">
    <property type="entry name" value="NTF2-like"/>
    <property type="match status" value="1"/>
</dbReference>
<dbReference type="NCBIfam" id="TIGR02937">
    <property type="entry name" value="sigma70-ECF"/>
    <property type="match status" value="1"/>
</dbReference>
<dbReference type="InterPro" id="IPR013325">
    <property type="entry name" value="RNA_pol_sigma_r2"/>
</dbReference>
<keyword evidence="5" id="KW-0804">Transcription</keyword>
<comment type="similarity">
    <text evidence="1">Belongs to the sigma-70 factor family. ECF subfamily.</text>
</comment>
<keyword evidence="8" id="KW-0240">DNA-directed RNA polymerase</keyword>
<name>A0ABQ4EFS9_9ACTN</name>
<evidence type="ECO:0000259" key="6">
    <source>
        <dbReference type="Pfam" id="PF04542"/>
    </source>
</evidence>
<feature type="domain" description="RNA polymerase sigma-70 region 2" evidence="6">
    <location>
        <begin position="13"/>
        <end position="76"/>
    </location>
</feature>
<evidence type="ECO:0000256" key="3">
    <source>
        <dbReference type="ARBA" id="ARBA00023015"/>
    </source>
</evidence>
<evidence type="ECO:0000256" key="2">
    <source>
        <dbReference type="ARBA" id="ARBA00011344"/>
    </source>
</evidence>
<evidence type="ECO:0000313" key="8">
    <source>
        <dbReference type="EMBL" id="GIG93579.1"/>
    </source>
</evidence>
<gene>
    <name evidence="8" type="primary">rpoE_2</name>
    <name evidence="8" type="ORF">Pma05_01520</name>
</gene>
<evidence type="ECO:0000256" key="5">
    <source>
        <dbReference type="ARBA" id="ARBA00023163"/>
    </source>
</evidence>
<dbReference type="Proteomes" id="UP000621500">
    <property type="component" value="Unassembled WGS sequence"/>
</dbReference>
<dbReference type="Gene3D" id="1.10.10.10">
    <property type="entry name" value="Winged helix-like DNA-binding domain superfamily/Winged helix DNA-binding domain"/>
    <property type="match status" value="1"/>
</dbReference>
<keyword evidence="9" id="KW-1185">Reference proteome</keyword>
<accession>A0ABQ4EFS9</accession>
<evidence type="ECO:0000259" key="7">
    <source>
        <dbReference type="Pfam" id="PF08281"/>
    </source>
</evidence>
<evidence type="ECO:0000256" key="4">
    <source>
        <dbReference type="ARBA" id="ARBA00023082"/>
    </source>
</evidence>
<dbReference type="InterPro" id="IPR013249">
    <property type="entry name" value="RNA_pol_sigma70_r4_t2"/>
</dbReference>
<dbReference type="EMBL" id="BONX01000002">
    <property type="protein sequence ID" value="GIG93579.1"/>
    <property type="molecule type" value="Genomic_DNA"/>
</dbReference>
<organism evidence="8 9">
    <name type="scientific">Plantactinospora mayteni</name>
    <dbReference type="NCBI Taxonomy" id="566021"/>
    <lineage>
        <taxon>Bacteria</taxon>
        <taxon>Bacillati</taxon>
        <taxon>Actinomycetota</taxon>
        <taxon>Actinomycetes</taxon>
        <taxon>Micromonosporales</taxon>
        <taxon>Micromonosporaceae</taxon>
        <taxon>Plantactinospora</taxon>
    </lineage>
</organism>
<dbReference type="PANTHER" id="PTHR30173:SF43">
    <property type="entry name" value="ECF RNA POLYMERASE SIGMA FACTOR SIGI-RELATED"/>
    <property type="match status" value="1"/>
</dbReference>
<dbReference type="Pfam" id="PF04542">
    <property type="entry name" value="Sigma70_r2"/>
    <property type="match status" value="1"/>
</dbReference>
<keyword evidence="3" id="KW-0805">Transcription regulation</keyword>
<comment type="caution">
    <text evidence="8">The sequence shown here is derived from an EMBL/GenBank/DDBJ whole genome shotgun (WGS) entry which is preliminary data.</text>
</comment>
<proteinExistence type="inferred from homology"/>
<dbReference type="Gene3D" id="3.10.450.50">
    <property type="match status" value="1"/>
</dbReference>
<dbReference type="InterPro" id="IPR013324">
    <property type="entry name" value="RNA_pol_sigma_r3/r4-like"/>
</dbReference>
<dbReference type="SUPFAM" id="SSF88946">
    <property type="entry name" value="Sigma2 domain of RNA polymerase sigma factors"/>
    <property type="match status" value="1"/>
</dbReference>
<dbReference type="GO" id="GO:0000428">
    <property type="term" value="C:DNA-directed RNA polymerase complex"/>
    <property type="evidence" value="ECO:0007669"/>
    <property type="project" value="UniProtKB-KW"/>
</dbReference>
<dbReference type="InterPro" id="IPR052704">
    <property type="entry name" value="ECF_Sigma-70_Domain"/>
</dbReference>
<reference evidence="8 9" key="1">
    <citation type="submission" date="2021-01" db="EMBL/GenBank/DDBJ databases">
        <title>Whole genome shotgun sequence of Plantactinospora mayteni NBRC 109088.</title>
        <authorList>
            <person name="Komaki H."/>
            <person name="Tamura T."/>
        </authorList>
    </citation>
    <scope>NUCLEOTIDE SEQUENCE [LARGE SCALE GENOMIC DNA]</scope>
    <source>
        <strain evidence="8 9">NBRC 109088</strain>
    </source>
</reference>
<dbReference type="InterPro" id="IPR032710">
    <property type="entry name" value="NTF2-like_dom_sf"/>
</dbReference>
<dbReference type="Gene3D" id="1.10.1740.10">
    <property type="match status" value="1"/>
</dbReference>
<dbReference type="SUPFAM" id="SSF88659">
    <property type="entry name" value="Sigma3 and sigma4 domains of RNA polymerase sigma factors"/>
    <property type="match status" value="1"/>
</dbReference>
<sequence>MSADEFLADRFARDRQHLRAVAYRLLGSLPDAEDAVQQAWLKASQADLREVRNLTGWLTTVTARECLDMLRARRRRAEVALPDPEFPAPDATPVASPGRTAEEEVLLAESVGLALLVVLDRLSPAQRVAFVLHDLFSIPFEEVGRVLDRSPVAAKKLASRARDRVHGTAPQQRRIATRHLPLVAAFLDASRGGDLETLLDLLAPDVVRRADPVLLPAGMSTELRGARAVAEETRHFAARARMGGTALVDGSPGIVIAPRGRLMAVLRLTVEAGRISAVDVIGDRDRLDRVAITLPGGADPSREHVS</sequence>
<keyword evidence="4" id="KW-0731">Sigma factor</keyword>
<dbReference type="RefSeq" id="WP_203855267.1">
    <property type="nucleotide sequence ID" value="NZ_BAAAZQ010000003.1"/>
</dbReference>
<evidence type="ECO:0000256" key="1">
    <source>
        <dbReference type="ARBA" id="ARBA00010641"/>
    </source>
</evidence>
<dbReference type="InterPro" id="IPR036388">
    <property type="entry name" value="WH-like_DNA-bd_sf"/>
</dbReference>
<dbReference type="InterPro" id="IPR014284">
    <property type="entry name" value="RNA_pol_sigma-70_dom"/>
</dbReference>
<comment type="subunit">
    <text evidence="2">Interacts transiently with the RNA polymerase catalytic core formed by RpoA, RpoB, RpoC and RpoZ (2 alpha, 1 beta, 1 beta' and 1 omega subunit) to form the RNA polymerase holoenzyme that can initiate transcription.</text>
</comment>
<evidence type="ECO:0000313" key="9">
    <source>
        <dbReference type="Proteomes" id="UP000621500"/>
    </source>
</evidence>
<feature type="domain" description="RNA polymerase sigma factor 70 region 4 type 2" evidence="7">
    <location>
        <begin position="114"/>
        <end position="164"/>
    </location>
</feature>
<dbReference type="Pfam" id="PF08281">
    <property type="entry name" value="Sigma70_r4_2"/>
    <property type="match status" value="1"/>
</dbReference>
<dbReference type="PANTHER" id="PTHR30173">
    <property type="entry name" value="SIGMA 19 FACTOR"/>
    <property type="match status" value="1"/>
</dbReference>
<dbReference type="InterPro" id="IPR007627">
    <property type="entry name" value="RNA_pol_sigma70_r2"/>
</dbReference>
<protein>
    <submittedName>
        <fullName evidence="8">DNA-directed RNA polymerase sigma-70 factor</fullName>
    </submittedName>
</protein>